<organism evidence="1 2">
    <name type="scientific">Flavobacterium sandaracinum</name>
    <dbReference type="NCBI Taxonomy" id="2541733"/>
    <lineage>
        <taxon>Bacteria</taxon>
        <taxon>Pseudomonadati</taxon>
        <taxon>Bacteroidota</taxon>
        <taxon>Flavobacteriia</taxon>
        <taxon>Flavobacteriales</taxon>
        <taxon>Flavobacteriaceae</taxon>
        <taxon>Flavobacterium</taxon>
    </lineage>
</organism>
<dbReference type="GO" id="GO:0016740">
    <property type="term" value="F:transferase activity"/>
    <property type="evidence" value="ECO:0007669"/>
    <property type="project" value="UniProtKB-KW"/>
</dbReference>
<reference evidence="1 2" key="1">
    <citation type="submission" date="2019-03" db="EMBL/GenBank/DDBJ databases">
        <title>Flavobacterium LB-D12 sp. nov., isolated from arctic soil.</title>
        <authorList>
            <person name="Chaudhary D.K."/>
        </authorList>
    </citation>
    <scope>NUCLEOTIDE SEQUENCE [LARGE SCALE GENOMIC DNA]</scope>
    <source>
        <strain evidence="1 2">LB-D12</strain>
    </source>
</reference>
<dbReference type="AlphaFoldDB" id="A0A4R5CVL3"/>
<keyword evidence="2" id="KW-1185">Reference proteome</keyword>
<dbReference type="OrthoDB" id="9791827at2"/>
<proteinExistence type="predicted"/>
<evidence type="ECO:0000313" key="2">
    <source>
        <dbReference type="Proteomes" id="UP000294644"/>
    </source>
</evidence>
<dbReference type="RefSeq" id="WP_132065705.1">
    <property type="nucleotide sequence ID" value="NZ_SMFN01000007.1"/>
</dbReference>
<dbReference type="EMBL" id="SMFN01000007">
    <property type="protein sequence ID" value="TDE04762.1"/>
    <property type="molecule type" value="Genomic_DNA"/>
</dbReference>
<gene>
    <name evidence="1" type="ORF">E0F91_07645</name>
</gene>
<sequence>MNKIKRIINNPYWILYYFLLATKVSRITPDKWYLKLQYRCFFNKKLNLKNPKSFNEKLQWLKLYDRKPEYIKMVDKHEVKQYVANIIGEEYIIPTLGIWDKFDDIDFDKLPMQFVLKCTHDSGSTIICSDKSKFDFSVAKQKLSNFLKNSHYLPSREWPYKNIKPKIICEKYIEDVSGAELKDYKFMSFNGEVKCLFVCLNRRKITGLNVDFYDMEWLPMPFERHYANSGTLIPRPKFFDKMVEFSEKLSKNIPFVRVDFYETNGKLYFGELTFFPGSGWEEFTPEEWDYKLGSMIKLPMNKVY</sequence>
<comment type="caution">
    <text evidence="1">The sequence shown here is derived from an EMBL/GenBank/DDBJ whole genome shotgun (WGS) entry which is preliminary data.</text>
</comment>
<keyword evidence="1" id="KW-0808">Transferase</keyword>
<accession>A0A4R5CVL3</accession>
<evidence type="ECO:0000313" key="1">
    <source>
        <dbReference type="EMBL" id="TDE04762.1"/>
    </source>
</evidence>
<protein>
    <submittedName>
        <fullName evidence="1">Glycosyl transferase</fullName>
    </submittedName>
</protein>
<dbReference type="SUPFAM" id="SSF56059">
    <property type="entry name" value="Glutathione synthetase ATP-binding domain-like"/>
    <property type="match status" value="1"/>
</dbReference>
<dbReference type="Pfam" id="PF14305">
    <property type="entry name" value="ATPgrasp_TupA"/>
    <property type="match status" value="1"/>
</dbReference>
<dbReference type="Proteomes" id="UP000294644">
    <property type="component" value="Unassembled WGS sequence"/>
</dbReference>
<name>A0A4R5CVL3_9FLAO</name>
<dbReference type="InterPro" id="IPR029465">
    <property type="entry name" value="ATPgrasp_TupA"/>
</dbReference>